<evidence type="ECO:0000313" key="3">
    <source>
        <dbReference type="Proteomes" id="UP000054653"/>
    </source>
</evidence>
<keyword evidence="3" id="KW-1185">Reference proteome</keyword>
<feature type="non-terminal residue" evidence="2">
    <location>
        <position position="1"/>
    </location>
</feature>
<comment type="caution">
    <text evidence="2">The sequence shown here is derived from an EMBL/GenBank/DDBJ whole genome shotgun (WGS) entry which is preliminary data.</text>
</comment>
<evidence type="ECO:0000313" key="1">
    <source>
        <dbReference type="EMBL" id="KRY03396.1"/>
    </source>
</evidence>
<sequence length="35" mass="4144">LGDESMRIQYEEQMSDAHFKRNTVLKKMNSNGFHT</sequence>
<organism evidence="2 3">
    <name type="scientific">Trichinella britovi</name>
    <name type="common">Parasitic roundworm</name>
    <dbReference type="NCBI Taxonomy" id="45882"/>
    <lineage>
        <taxon>Eukaryota</taxon>
        <taxon>Metazoa</taxon>
        <taxon>Ecdysozoa</taxon>
        <taxon>Nematoda</taxon>
        <taxon>Enoplea</taxon>
        <taxon>Dorylaimia</taxon>
        <taxon>Trichinellida</taxon>
        <taxon>Trichinellidae</taxon>
        <taxon>Trichinella</taxon>
    </lineage>
</organism>
<name>A0A0V0Z067_TRIBR</name>
<dbReference type="EMBL" id="JYDI01004760">
    <property type="protein sequence ID" value="KRY05854.1"/>
    <property type="molecule type" value="Genomic_DNA"/>
</dbReference>
<dbReference type="AlphaFoldDB" id="A0A0V0Z067"/>
<proteinExistence type="predicted"/>
<reference evidence="2 3" key="1">
    <citation type="submission" date="2015-01" db="EMBL/GenBank/DDBJ databases">
        <title>Evolution of Trichinella species and genotypes.</title>
        <authorList>
            <person name="Korhonen P.K."/>
            <person name="Edoardo P."/>
            <person name="Giuseppe L.R."/>
            <person name="Gasser R.B."/>
        </authorList>
    </citation>
    <scope>NUCLEOTIDE SEQUENCE [LARGE SCALE GENOMIC DNA]</scope>
    <source>
        <strain evidence="2">ISS120</strain>
    </source>
</reference>
<accession>A0A0V0Z067</accession>
<dbReference type="EMBL" id="JYDI01006539">
    <property type="protein sequence ID" value="KRY03396.1"/>
    <property type="molecule type" value="Genomic_DNA"/>
</dbReference>
<feature type="non-terminal residue" evidence="2">
    <location>
        <position position="35"/>
    </location>
</feature>
<protein>
    <submittedName>
        <fullName evidence="2">Uncharacterized protein</fullName>
    </submittedName>
</protein>
<gene>
    <name evidence="2" type="ORF">T03_1696</name>
    <name evidence="1" type="ORF">T03_4523</name>
</gene>
<evidence type="ECO:0000313" key="2">
    <source>
        <dbReference type="EMBL" id="KRY05854.1"/>
    </source>
</evidence>
<dbReference type="Proteomes" id="UP000054653">
    <property type="component" value="Unassembled WGS sequence"/>
</dbReference>